<sequence>MKQNQNTSRLITIAFFIALEIILTRFLSINTPFLRIGFGFLPVAMLGILYGPLWAGAAYAVGDLLGIMMFPSGAFFPGFTISAFLTGLTFGFFLYNKPVTWKRVLMASSVVCLLINMCLDTLWLYILMDNAVIALIPARIFKSVVMLAIQVTLIPMVWNRLLSKIKLIQTA</sequence>
<organism evidence="1 2">
    <name type="scientific">Anoxybacterium hadale</name>
    <dbReference type="NCBI Taxonomy" id="3408580"/>
    <lineage>
        <taxon>Bacteria</taxon>
        <taxon>Bacillati</taxon>
        <taxon>Bacillota</taxon>
        <taxon>Clostridia</taxon>
        <taxon>Peptostreptococcales</taxon>
        <taxon>Anaerovoracaceae</taxon>
        <taxon>Anoxybacterium</taxon>
    </lineage>
</organism>
<evidence type="ECO:0000313" key="2">
    <source>
        <dbReference type="Proteomes" id="UP000594014"/>
    </source>
</evidence>
<gene>
    <name evidence="1" type="ORF">FRZ06_20715</name>
</gene>
<protein>
    <submittedName>
        <fullName evidence="1">Folate family ECF transporter S component</fullName>
    </submittedName>
</protein>
<proteinExistence type="predicted"/>
<dbReference type="Proteomes" id="UP000594014">
    <property type="component" value="Chromosome"/>
</dbReference>
<reference evidence="1" key="1">
    <citation type="submission" date="2019-08" db="EMBL/GenBank/DDBJ databases">
        <title>Genome sequence of Clostridiales bacterium MT110.</title>
        <authorList>
            <person name="Cao J."/>
        </authorList>
    </citation>
    <scope>NUCLEOTIDE SEQUENCE</scope>
    <source>
        <strain evidence="1">MT110</strain>
    </source>
</reference>
<accession>A0ACD1AGK1</accession>
<name>A0ACD1AGK1_9FIRM</name>
<evidence type="ECO:0000313" key="1">
    <source>
        <dbReference type="EMBL" id="QOX65605.1"/>
    </source>
</evidence>
<dbReference type="EMBL" id="CP042469">
    <property type="protein sequence ID" value="QOX65605.1"/>
    <property type="molecule type" value="Genomic_DNA"/>
</dbReference>
<keyword evidence="2" id="KW-1185">Reference proteome</keyword>